<evidence type="ECO:0000313" key="2">
    <source>
        <dbReference type="EMBL" id="EMD28477.1"/>
    </source>
</evidence>
<dbReference type="EMBL" id="ANMG01000012">
    <property type="protein sequence ID" value="EMD28477.1"/>
    <property type="molecule type" value="Genomic_DNA"/>
</dbReference>
<dbReference type="Proteomes" id="UP000014137">
    <property type="component" value="Unassembled WGS sequence"/>
</dbReference>
<protein>
    <submittedName>
        <fullName evidence="2">Uncharacterized protein</fullName>
    </submittedName>
</protein>
<dbReference type="PATRIC" id="fig|1238180.3.peg.1745"/>
<dbReference type="AlphaFoldDB" id="M2QRQ0"/>
<feature type="region of interest" description="Disordered" evidence="1">
    <location>
        <begin position="1"/>
        <end position="55"/>
    </location>
</feature>
<feature type="compositionally biased region" description="Polar residues" evidence="1">
    <location>
        <begin position="33"/>
        <end position="55"/>
    </location>
</feature>
<evidence type="ECO:0000313" key="3">
    <source>
        <dbReference type="Proteomes" id="UP000014137"/>
    </source>
</evidence>
<feature type="compositionally biased region" description="Polar residues" evidence="1">
    <location>
        <begin position="11"/>
        <end position="24"/>
    </location>
</feature>
<accession>M2QRQ0</accession>
<organism evidence="2 3">
    <name type="scientific">Amycolatopsis azurea DSM 43854</name>
    <dbReference type="NCBI Taxonomy" id="1238180"/>
    <lineage>
        <taxon>Bacteria</taxon>
        <taxon>Bacillati</taxon>
        <taxon>Actinomycetota</taxon>
        <taxon>Actinomycetes</taxon>
        <taxon>Pseudonocardiales</taxon>
        <taxon>Pseudonocardiaceae</taxon>
        <taxon>Amycolatopsis</taxon>
    </lineage>
</organism>
<proteinExistence type="predicted"/>
<name>M2QRQ0_9PSEU</name>
<comment type="caution">
    <text evidence="2">The sequence shown here is derived from an EMBL/GenBank/DDBJ whole genome shotgun (WGS) entry which is preliminary data.</text>
</comment>
<sequence length="55" mass="6020">MHPAVPGTYERTLTSRLPETQQLHGFSLPAEPSTINGSNSNEQTSDVYLTTSDEI</sequence>
<gene>
    <name evidence="2" type="ORF">C791_0864</name>
</gene>
<evidence type="ECO:0000256" key="1">
    <source>
        <dbReference type="SAM" id="MobiDB-lite"/>
    </source>
</evidence>
<reference evidence="2 3" key="1">
    <citation type="submission" date="2012-10" db="EMBL/GenBank/DDBJ databases">
        <title>Genome assembly of Amycolatopsis azurea DSM 43854.</title>
        <authorList>
            <person name="Khatri I."/>
            <person name="Kaur I."/>
            <person name="Subramanian S."/>
            <person name="Mayilraj S."/>
        </authorList>
    </citation>
    <scope>NUCLEOTIDE SEQUENCE [LARGE SCALE GENOMIC DNA]</scope>
    <source>
        <strain evidence="2 3">DSM 43854</strain>
    </source>
</reference>